<reference evidence="9" key="1">
    <citation type="submission" date="2022-12" db="EMBL/GenBank/DDBJ databases">
        <authorList>
            <person name="Wang J."/>
        </authorList>
    </citation>
    <scope>NUCLEOTIDE SEQUENCE</scope>
    <source>
        <strain evidence="9">HY-42-06</strain>
    </source>
</reference>
<gene>
    <name evidence="9" type="ORF">OXH55_04585</name>
</gene>
<evidence type="ECO:0000256" key="4">
    <source>
        <dbReference type="ARBA" id="ARBA00022801"/>
    </source>
</evidence>
<evidence type="ECO:0000256" key="1">
    <source>
        <dbReference type="ARBA" id="ARBA00007074"/>
    </source>
</evidence>
<feature type="signal peptide" evidence="7">
    <location>
        <begin position="1"/>
        <end position="24"/>
    </location>
</feature>
<keyword evidence="10" id="KW-1185">Reference proteome</keyword>
<organism evidence="9 10">
    <name type="scientific">Clostridium ganghwense</name>
    <dbReference type="NCBI Taxonomy" id="312089"/>
    <lineage>
        <taxon>Bacteria</taxon>
        <taxon>Bacillati</taxon>
        <taxon>Bacillota</taxon>
        <taxon>Clostridia</taxon>
        <taxon>Eubacteriales</taxon>
        <taxon>Clostridiaceae</taxon>
        <taxon>Clostridium</taxon>
    </lineage>
</organism>
<feature type="coiled-coil region" evidence="6">
    <location>
        <begin position="30"/>
        <end position="106"/>
    </location>
</feature>
<dbReference type="Pfam" id="PF00877">
    <property type="entry name" value="NLPC_P60"/>
    <property type="match status" value="1"/>
</dbReference>
<evidence type="ECO:0000256" key="3">
    <source>
        <dbReference type="ARBA" id="ARBA00022729"/>
    </source>
</evidence>
<dbReference type="Pfam" id="PF24568">
    <property type="entry name" value="CC_PcsB"/>
    <property type="match status" value="1"/>
</dbReference>
<name>A0ABT4CPA1_9CLOT</name>
<sequence>MHKKLTSLLVIVLTTTMNATIVQAAPISNNANQQVKLQQYKANLEKAEKKVEELEQNIEHFDYEIESKMIELNNTKSKIEEAKNHIKVAEKDIEKIDKDIEEEKKLYNDRIRNMYMQGMGGYLEVILGAKDLSDLFFRLEALKKIWELDRKILNSLNEKQDKIKNKKEQLLLENDKLLSLQAKQEKEMEDFKQNKIQQEKLIAEAEKLTKLYADKVKKEEKKVSQNTTKYIPSRGSSASVSQDAMIAYAKKFLGTPYKWGANGPNYFDCSGYTKYIFAKFGINIPRVSRDQAKGGRYVPKNQLQPGDLVFYAYNKGKGAIHHVGMYIGNGKYIHAPRTGDVVKISSVNRSDYATARRYK</sequence>
<dbReference type="PROSITE" id="PS51935">
    <property type="entry name" value="NLPC_P60"/>
    <property type="match status" value="1"/>
</dbReference>
<dbReference type="Gene3D" id="6.10.250.3150">
    <property type="match status" value="1"/>
</dbReference>
<comment type="similarity">
    <text evidence="1">Belongs to the peptidase C40 family.</text>
</comment>
<keyword evidence="2" id="KW-0645">Protease</keyword>
<evidence type="ECO:0000256" key="5">
    <source>
        <dbReference type="ARBA" id="ARBA00022807"/>
    </source>
</evidence>
<dbReference type="PANTHER" id="PTHR47053">
    <property type="entry name" value="MUREIN DD-ENDOPEPTIDASE MEPH-RELATED"/>
    <property type="match status" value="1"/>
</dbReference>
<dbReference type="Proteomes" id="UP001079657">
    <property type="component" value="Unassembled WGS sequence"/>
</dbReference>
<accession>A0ABT4CPA1</accession>
<keyword evidence="4" id="KW-0378">Hydrolase</keyword>
<dbReference type="InterPro" id="IPR057309">
    <property type="entry name" value="PcsB_CC"/>
</dbReference>
<evidence type="ECO:0000256" key="7">
    <source>
        <dbReference type="SAM" id="SignalP"/>
    </source>
</evidence>
<dbReference type="Gene3D" id="3.90.1720.10">
    <property type="entry name" value="endopeptidase domain like (from Nostoc punctiforme)"/>
    <property type="match status" value="1"/>
</dbReference>
<feature type="chain" id="PRO_5047255290" evidence="7">
    <location>
        <begin position="25"/>
        <end position="359"/>
    </location>
</feature>
<evidence type="ECO:0000313" key="9">
    <source>
        <dbReference type="EMBL" id="MCY6369901.1"/>
    </source>
</evidence>
<dbReference type="SUPFAM" id="SSF54001">
    <property type="entry name" value="Cysteine proteinases"/>
    <property type="match status" value="1"/>
</dbReference>
<keyword evidence="3 7" id="KW-0732">Signal</keyword>
<proteinExistence type="inferred from homology"/>
<dbReference type="RefSeq" id="WP_268048311.1">
    <property type="nucleotide sequence ID" value="NZ_JAPQES010000001.1"/>
</dbReference>
<evidence type="ECO:0000256" key="6">
    <source>
        <dbReference type="SAM" id="Coils"/>
    </source>
</evidence>
<keyword evidence="5" id="KW-0788">Thiol protease</keyword>
<dbReference type="EMBL" id="JAPQES010000001">
    <property type="protein sequence ID" value="MCY6369901.1"/>
    <property type="molecule type" value="Genomic_DNA"/>
</dbReference>
<dbReference type="InterPro" id="IPR051202">
    <property type="entry name" value="Peptidase_C40"/>
</dbReference>
<feature type="coiled-coil region" evidence="6">
    <location>
        <begin position="153"/>
        <end position="222"/>
    </location>
</feature>
<evidence type="ECO:0000256" key="2">
    <source>
        <dbReference type="ARBA" id="ARBA00022670"/>
    </source>
</evidence>
<feature type="domain" description="NlpC/P60" evidence="8">
    <location>
        <begin position="239"/>
        <end position="359"/>
    </location>
</feature>
<keyword evidence="6" id="KW-0175">Coiled coil</keyword>
<dbReference type="InterPro" id="IPR038765">
    <property type="entry name" value="Papain-like_cys_pep_sf"/>
</dbReference>
<dbReference type="PANTHER" id="PTHR47053:SF3">
    <property type="entry name" value="GAMMA-D-GLUTAMYL-L-LYSINE DIPEPTIDYL-PEPTIDASE"/>
    <property type="match status" value="1"/>
</dbReference>
<comment type="caution">
    <text evidence="9">The sequence shown here is derived from an EMBL/GenBank/DDBJ whole genome shotgun (WGS) entry which is preliminary data.</text>
</comment>
<dbReference type="InterPro" id="IPR000064">
    <property type="entry name" value="NLP_P60_dom"/>
</dbReference>
<evidence type="ECO:0000259" key="8">
    <source>
        <dbReference type="PROSITE" id="PS51935"/>
    </source>
</evidence>
<protein>
    <submittedName>
        <fullName evidence="9">NlpC/P60 family protein</fullName>
    </submittedName>
</protein>
<evidence type="ECO:0000313" key="10">
    <source>
        <dbReference type="Proteomes" id="UP001079657"/>
    </source>
</evidence>